<organism evidence="1 2">
    <name type="scientific">Streptomyces paradoxus</name>
    <dbReference type="NCBI Taxonomy" id="66375"/>
    <lineage>
        <taxon>Bacteria</taxon>
        <taxon>Bacillati</taxon>
        <taxon>Actinomycetota</taxon>
        <taxon>Actinomycetes</taxon>
        <taxon>Kitasatosporales</taxon>
        <taxon>Streptomycetaceae</taxon>
        <taxon>Streptomyces</taxon>
    </lineage>
</organism>
<dbReference type="Proteomes" id="UP000591537">
    <property type="component" value="Unassembled WGS sequence"/>
</dbReference>
<comment type="caution">
    <text evidence="1">The sequence shown here is derived from an EMBL/GenBank/DDBJ whole genome shotgun (WGS) entry which is preliminary data.</text>
</comment>
<gene>
    <name evidence="1" type="ORF">HNR57_002070</name>
</gene>
<evidence type="ECO:0000313" key="1">
    <source>
        <dbReference type="EMBL" id="MBB6076165.1"/>
    </source>
</evidence>
<sequence length="237" mass="26371">MTVKEGMGEEPERYRVEFASGTAASVAKRRSFRDLERNDIERDLPGWPAQPPFKVRGFFGKLGVHVLSATTGLLMLPLYILAEALGSPASPEKRGELEERENEIDDFPVMWAGEGETARTLPWQLDPSRRSWRTVTEIELAEQDGLVRIWSYEDTGRGSRHLSWGGGEKVPGSEAVLWSMPRSEITSAEIKRFSMAESDFTVSFRDGSWARLTSSPHGARRIVALLGQGVPEGCHPA</sequence>
<protein>
    <submittedName>
        <fullName evidence="1">Uncharacterized protein</fullName>
    </submittedName>
</protein>
<reference evidence="1 2" key="1">
    <citation type="submission" date="2020-08" db="EMBL/GenBank/DDBJ databases">
        <title>Genomic Encyclopedia of Type Strains, Phase IV (KMG-IV): sequencing the most valuable type-strain genomes for metagenomic binning, comparative biology and taxonomic classification.</title>
        <authorList>
            <person name="Goeker M."/>
        </authorList>
    </citation>
    <scope>NUCLEOTIDE SEQUENCE [LARGE SCALE GENOMIC DNA]</scope>
    <source>
        <strain evidence="1 2">DSM 43350</strain>
    </source>
</reference>
<dbReference type="AlphaFoldDB" id="A0A7W9T8X1"/>
<proteinExistence type="predicted"/>
<name>A0A7W9T8X1_9ACTN</name>
<evidence type="ECO:0000313" key="2">
    <source>
        <dbReference type="Proteomes" id="UP000591537"/>
    </source>
</evidence>
<accession>A0A7W9T8X1</accession>
<dbReference type="EMBL" id="JACHGV010000003">
    <property type="protein sequence ID" value="MBB6076165.1"/>
    <property type="molecule type" value="Genomic_DNA"/>
</dbReference>
<keyword evidence="2" id="KW-1185">Reference proteome</keyword>